<feature type="binding site" evidence="4">
    <location>
        <begin position="189"/>
        <end position="193"/>
    </location>
    <ligand>
        <name>AMP</name>
        <dbReference type="ChEBI" id="CHEBI:456215"/>
    </ligand>
</feature>
<evidence type="ECO:0000313" key="8">
    <source>
        <dbReference type="EMBL" id="CAE2197831.1"/>
    </source>
</evidence>
<name>A0A6T7X8A4_9EUKA</name>
<organism evidence="8">
    <name type="scientific">Prymnesium polylepis</name>
    <dbReference type="NCBI Taxonomy" id="72548"/>
    <lineage>
        <taxon>Eukaryota</taxon>
        <taxon>Haptista</taxon>
        <taxon>Haptophyta</taxon>
        <taxon>Prymnesiophyceae</taxon>
        <taxon>Prymnesiales</taxon>
        <taxon>Prymnesiaceae</taxon>
        <taxon>Prymnesium</taxon>
    </lineage>
</organism>
<dbReference type="SUPFAM" id="SSF109604">
    <property type="entry name" value="HD-domain/PDEase-like"/>
    <property type="match status" value="1"/>
</dbReference>
<dbReference type="PROSITE" id="PS51845">
    <property type="entry name" value="PDEASE_I_2"/>
    <property type="match status" value="1"/>
</dbReference>
<dbReference type="GO" id="GO:0007165">
    <property type="term" value="P:signal transduction"/>
    <property type="evidence" value="ECO:0007669"/>
    <property type="project" value="InterPro"/>
</dbReference>
<evidence type="ECO:0000256" key="4">
    <source>
        <dbReference type="PIRSR" id="PIRSR623088-2"/>
    </source>
</evidence>
<protein>
    <recommendedName>
        <fullName evidence="7">PDEase domain-containing protein</fullName>
    </recommendedName>
</protein>
<evidence type="ECO:0000256" key="1">
    <source>
        <dbReference type="ARBA" id="ARBA00022723"/>
    </source>
</evidence>
<proteinExistence type="predicted"/>
<feature type="binding site" evidence="5">
    <location>
        <position position="233"/>
    </location>
    <ligand>
        <name>Zn(2+)</name>
        <dbReference type="ChEBI" id="CHEBI:29105"/>
        <label>2</label>
    </ligand>
</feature>
<sequence length="432" mass="47848">MGASCAGSSETPEALNTKNLTNVATGDMKPMNGSNSHVDLPEAIDLLEAAAGRMPKGDTMLKMQSACKLMRSIMRDDQPNPPAADQLAVLHNLPEALISSAPPALKASRPVGPELDVAVQLPPPLADDLARRVREWDFNLHEIDARELPELCFGTLLNHAEFHQLDINKKRLWRFVQEIASRYRSNPFHSFRHAVDVTICCGCLVRMIQATYKEVLADPQVVVALLVGAMFHDTDHPGVMNGFLIATRHPLALLYNNQSVLENHHCSTALSLLERPELNFLVNLPDVNQQEIKRHMIACVLATDVTTHMKFLKEFKTRLETDGAPNLKPDLVMQLVIKSADISNPTRLLKVYQPWIDGVMAEFFGQGDVERALGLPISMNCDRQTVAVAKCQVGFISFLVKPLFDGFGEYLPALKEKALANLEANLAHFKAQ</sequence>
<feature type="region of interest" description="Disordered" evidence="6">
    <location>
        <begin position="1"/>
        <end position="20"/>
    </location>
</feature>
<feature type="binding site" evidence="5">
    <location>
        <position position="232"/>
    </location>
    <ligand>
        <name>Zn(2+)</name>
        <dbReference type="ChEBI" id="CHEBI:29105"/>
        <label>1</label>
    </ligand>
</feature>
<dbReference type="PRINTS" id="PR00387">
    <property type="entry name" value="PDIESTERASE1"/>
</dbReference>
<dbReference type="GO" id="GO:0004114">
    <property type="term" value="F:3',5'-cyclic-nucleotide phosphodiesterase activity"/>
    <property type="evidence" value="ECO:0007669"/>
    <property type="project" value="InterPro"/>
</dbReference>
<evidence type="ECO:0000256" key="5">
    <source>
        <dbReference type="PIRSR" id="PIRSR623088-3"/>
    </source>
</evidence>
<dbReference type="PANTHER" id="PTHR11347">
    <property type="entry name" value="CYCLIC NUCLEOTIDE PHOSPHODIESTERASE"/>
    <property type="match status" value="1"/>
</dbReference>
<evidence type="ECO:0000259" key="7">
    <source>
        <dbReference type="PROSITE" id="PS51845"/>
    </source>
</evidence>
<dbReference type="Gene3D" id="1.10.1300.10">
    <property type="entry name" value="3'5'-cyclic nucleotide phosphodiesterase, catalytic domain"/>
    <property type="match status" value="1"/>
</dbReference>
<evidence type="ECO:0000256" key="6">
    <source>
        <dbReference type="SAM" id="MobiDB-lite"/>
    </source>
</evidence>
<dbReference type="GO" id="GO:0046872">
    <property type="term" value="F:metal ion binding"/>
    <property type="evidence" value="ECO:0007669"/>
    <property type="project" value="UniProtKB-KW"/>
</dbReference>
<evidence type="ECO:0000256" key="2">
    <source>
        <dbReference type="ARBA" id="ARBA00022801"/>
    </source>
</evidence>
<feature type="binding site" evidence="4">
    <location>
        <position position="392"/>
    </location>
    <ligand>
        <name>AMP</name>
        <dbReference type="ChEBI" id="CHEBI:456215"/>
    </ligand>
</feature>
<accession>A0A6T7X8A4</accession>
<feature type="binding site" evidence="5">
    <location>
        <position position="341"/>
    </location>
    <ligand>
        <name>Zn(2+)</name>
        <dbReference type="ChEBI" id="CHEBI:29105"/>
        <label>1</label>
    </ligand>
</feature>
<evidence type="ECO:0000256" key="3">
    <source>
        <dbReference type="PIRSR" id="PIRSR623088-1"/>
    </source>
</evidence>
<keyword evidence="2" id="KW-0378">Hydrolase</keyword>
<feature type="binding site" evidence="5">
    <location>
        <position position="233"/>
    </location>
    <ligand>
        <name>Zn(2+)</name>
        <dbReference type="ChEBI" id="CHEBI:29105"/>
        <label>1</label>
    </ligand>
</feature>
<keyword evidence="1 5" id="KW-0479">Metal-binding</keyword>
<gene>
    <name evidence="8" type="ORF">CPOL0286_LOCUS3185</name>
</gene>
<feature type="binding site" evidence="5">
    <location>
        <position position="193"/>
    </location>
    <ligand>
        <name>Zn(2+)</name>
        <dbReference type="ChEBI" id="CHEBI:29105"/>
        <label>1</label>
    </ligand>
</feature>
<dbReference type="AlphaFoldDB" id="A0A6T7X8A4"/>
<feature type="binding site" evidence="4">
    <location>
        <position position="341"/>
    </location>
    <ligand>
        <name>AMP</name>
        <dbReference type="ChEBI" id="CHEBI:456215"/>
    </ligand>
</feature>
<reference evidence="8" key="1">
    <citation type="submission" date="2021-01" db="EMBL/GenBank/DDBJ databases">
        <authorList>
            <person name="Corre E."/>
            <person name="Pelletier E."/>
            <person name="Niang G."/>
            <person name="Scheremetjew M."/>
            <person name="Finn R."/>
            <person name="Kale V."/>
            <person name="Holt S."/>
            <person name="Cochrane G."/>
            <person name="Meng A."/>
            <person name="Brown T."/>
            <person name="Cohen L."/>
        </authorList>
    </citation>
    <scope>NUCLEOTIDE SEQUENCE</scope>
    <source>
        <strain evidence="8">UIO037</strain>
    </source>
</reference>
<dbReference type="Pfam" id="PF00233">
    <property type="entry name" value="PDEase_I"/>
    <property type="match status" value="1"/>
</dbReference>
<dbReference type="InterPro" id="IPR023088">
    <property type="entry name" value="PDEase"/>
</dbReference>
<dbReference type="InterPro" id="IPR036971">
    <property type="entry name" value="PDEase_catalytic_dom_sf"/>
</dbReference>
<dbReference type="InterPro" id="IPR003607">
    <property type="entry name" value="HD/PDEase_dom"/>
</dbReference>
<dbReference type="EMBL" id="HBKO01006612">
    <property type="protein sequence ID" value="CAE2197831.1"/>
    <property type="molecule type" value="Transcribed_RNA"/>
</dbReference>
<feature type="active site" description="Proton donor" evidence="3">
    <location>
        <position position="189"/>
    </location>
</feature>
<feature type="binding site" evidence="4">
    <location>
        <position position="233"/>
    </location>
    <ligand>
        <name>AMP</name>
        <dbReference type="ChEBI" id="CHEBI:456215"/>
    </ligand>
</feature>
<feature type="domain" description="PDEase" evidence="7">
    <location>
        <begin position="117"/>
        <end position="432"/>
    </location>
</feature>
<dbReference type="SMART" id="SM00471">
    <property type="entry name" value="HDc"/>
    <property type="match status" value="1"/>
</dbReference>
<dbReference type="InterPro" id="IPR002073">
    <property type="entry name" value="PDEase_catalytic_dom"/>
</dbReference>